<accession>A0A5K1K5K8</accession>
<dbReference type="SUPFAM" id="SSF51735">
    <property type="entry name" value="NAD(P)-binding Rossmann-fold domains"/>
    <property type="match status" value="1"/>
</dbReference>
<name>A0A5K1K5K8_9APHY</name>
<dbReference type="InterPro" id="IPR036291">
    <property type="entry name" value="NAD(P)-bd_dom_sf"/>
</dbReference>
<dbReference type="InterPro" id="IPR016040">
    <property type="entry name" value="NAD(P)-bd_dom"/>
</dbReference>
<feature type="domain" description="NAD(P)-binding" evidence="1">
    <location>
        <begin position="8"/>
        <end position="66"/>
    </location>
</feature>
<sequence>MPSYAVIGASRGIGLEYVRQLASRSDAVVFAVVRNPETSTHLQDVTAGFKNIHIIAGDVADHSTLEVSSRLCIPVPVIFG</sequence>
<protein>
    <submittedName>
        <fullName evidence="2">Polyketide synthase/peptide synthetase</fullName>
    </submittedName>
</protein>
<reference evidence="2" key="1">
    <citation type="submission" date="2019-10" db="EMBL/GenBank/DDBJ databases">
        <authorList>
            <person name="Nor Muhammad N."/>
        </authorList>
    </citation>
    <scope>NUCLEOTIDE SEQUENCE</scope>
</reference>
<dbReference type="Pfam" id="PF13460">
    <property type="entry name" value="NAD_binding_10"/>
    <property type="match status" value="1"/>
</dbReference>
<dbReference type="InterPro" id="IPR052184">
    <property type="entry name" value="SDR_enzymes"/>
</dbReference>
<dbReference type="PANTHER" id="PTHR45458:SF1">
    <property type="entry name" value="SHORT CHAIN DEHYDROGENASE"/>
    <property type="match status" value="1"/>
</dbReference>
<evidence type="ECO:0000259" key="1">
    <source>
        <dbReference type="Pfam" id="PF13460"/>
    </source>
</evidence>
<dbReference type="GO" id="GO:0016616">
    <property type="term" value="F:oxidoreductase activity, acting on the CH-OH group of donors, NAD or NADP as acceptor"/>
    <property type="evidence" value="ECO:0007669"/>
    <property type="project" value="TreeGrafter"/>
</dbReference>
<dbReference type="PANTHER" id="PTHR45458">
    <property type="entry name" value="SHORT-CHAIN DEHYDROGENASE/REDUCTASE SDR"/>
    <property type="match status" value="1"/>
</dbReference>
<dbReference type="Gene3D" id="3.40.50.720">
    <property type="entry name" value="NAD(P)-binding Rossmann-like Domain"/>
    <property type="match status" value="1"/>
</dbReference>
<dbReference type="AlphaFoldDB" id="A0A5K1K5K8"/>
<gene>
    <name evidence="2" type="primary">Q6ZX14</name>
</gene>
<proteinExistence type="predicted"/>
<evidence type="ECO:0000313" key="2">
    <source>
        <dbReference type="EMBL" id="VWP01197.1"/>
    </source>
</evidence>
<dbReference type="EMBL" id="LR729175">
    <property type="protein sequence ID" value="VWP01197.1"/>
    <property type="molecule type" value="Genomic_DNA"/>
</dbReference>
<organism evidence="2">
    <name type="scientific">Ganoderma boninense</name>
    <dbReference type="NCBI Taxonomy" id="34458"/>
    <lineage>
        <taxon>Eukaryota</taxon>
        <taxon>Fungi</taxon>
        <taxon>Dikarya</taxon>
        <taxon>Basidiomycota</taxon>
        <taxon>Agaricomycotina</taxon>
        <taxon>Agaricomycetes</taxon>
        <taxon>Polyporales</taxon>
        <taxon>Polyporaceae</taxon>
        <taxon>Ganoderma</taxon>
    </lineage>
</organism>